<proteinExistence type="predicted"/>
<dbReference type="Gene3D" id="2.60.120.330">
    <property type="entry name" value="B-lactam Antibiotic, Isopenicillin N Synthase, Chain"/>
    <property type="match status" value="2"/>
</dbReference>
<dbReference type="eggNOG" id="KOG0143">
    <property type="taxonomic scope" value="Eukaryota"/>
</dbReference>
<dbReference type="InterPro" id="IPR044861">
    <property type="entry name" value="IPNS-like_FE2OG_OXY"/>
</dbReference>
<dbReference type="InterPro" id="IPR026992">
    <property type="entry name" value="DIOX_N"/>
</dbReference>
<dbReference type="SUPFAM" id="SSF51197">
    <property type="entry name" value="Clavaminate synthase-like"/>
    <property type="match status" value="1"/>
</dbReference>
<dbReference type="Proteomes" id="UP000011750">
    <property type="component" value="Chromosome A02"/>
</dbReference>
<dbReference type="STRING" id="51351.M4CVQ5"/>
<keyword evidence="6" id="KW-1185">Reference proteome</keyword>
<dbReference type="Gramene" id="Bra008302.1">
    <property type="protein sequence ID" value="Bra008302.1-P"/>
    <property type="gene ID" value="Bra008302"/>
</dbReference>
<name>M4CVQ5_BRACM</name>
<dbReference type="Pfam" id="PF14226">
    <property type="entry name" value="DIOX_N"/>
    <property type="match status" value="1"/>
</dbReference>
<keyword evidence="1" id="KW-0479">Metal-binding</keyword>
<evidence type="ECO:0000313" key="6">
    <source>
        <dbReference type="Proteomes" id="UP000011750"/>
    </source>
</evidence>
<dbReference type="HOGENOM" id="CLU_010119_16_1_1"/>
<accession>M4CVQ5</accession>
<evidence type="ECO:0000259" key="4">
    <source>
        <dbReference type="Pfam" id="PF14226"/>
    </source>
</evidence>
<protein>
    <recommendedName>
        <fullName evidence="7">Fe2OG dioxygenase domain-containing protein</fullName>
    </recommendedName>
</protein>
<evidence type="ECO:0000259" key="3">
    <source>
        <dbReference type="Pfam" id="PF03171"/>
    </source>
</evidence>
<dbReference type="OMA" id="SHYPPCQ"/>
<dbReference type="AlphaFoldDB" id="M4CVQ5"/>
<organism evidence="5 6">
    <name type="scientific">Brassica campestris</name>
    <name type="common">Field mustard</name>
    <dbReference type="NCBI Taxonomy" id="3711"/>
    <lineage>
        <taxon>Eukaryota</taxon>
        <taxon>Viridiplantae</taxon>
        <taxon>Streptophyta</taxon>
        <taxon>Embryophyta</taxon>
        <taxon>Tracheophyta</taxon>
        <taxon>Spermatophyta</taxon>
        <taxon>Magnoliopsida</taxon>
        <taxon>eudicotyledons</taxon>
        <taxon>Gunneridae</taxon>
        <taxon>Pentapetalae</taxon>
        <taxon>rosids</taxon>
        <taxon>malvids</taxon>
        <taxon>Brassicales</taxon>
        <taxon>Brassicaceae</taxon>
        <taxon>Brassiceae</taxon>
        <taxon>Brassica</taxon>
    </lineage>
</organism>
<dbReference type="Pfam" id="PF03171">
    <property type="entry name" value="2OG-FeII_Oxy"/>
    <property type="match status" value="1"/>
</dbReference>
<dbReference type="GO" id="GO:0016706">
    <property type="term" value="F:2-oxoglutarate-dependent dioxygenase activity"/>
    <property type="evidence" value="ECO:0000318"/>
    <property type="project" value="GO_Central"/>
</dbReference>
<reference evidence="5" key="3">
    <citation type="submission" date="2023-03" db="UniProtKB">
        <authorList>
            <consortium name="EnsemblPlants"/>
        </authorList>
    </citation>
    <scope>IDENTIFICATION</scope>
    <source>
        <strain evidence="5">cv. Chiifu-401-42</strain>
    </source>
</reference>
<dbReference type="GO" id="GO:0046872">
    <property type="term" value="F:metal ion binding"/>
    <property type="evidence" value="ECO:0007669"/>
    <property type="project" value="UniProtKB-KW"/>
</dbReference>
<evidence type="ECO:0008006" key="7">
    <source>
        <dbReference type="Google" id="ProtNLM"/>
    </source>
</evidence>
<reference evidence="5 6" key="1">
    <citation type="journal article" date="2011" name="Nat. Genet.">
        <title>The genome of the mesopolyploid crop species Brassica rapa.</title>
        <authorList>
            <consortium name="Brassica rapa Genome Sequencing Project Consortium"/>
            <person name="Wang X."/>
            <person name="Wang H."/>
            <person name="Wang J."/>
            <person name="Sun R."/>
            <person name="Wu J."/>
            <person name="Liu S."/>
            <person name="Bai Y."/>
            <person name="Mun J.H."/>
            <person name="Bancroft I."/>
            <person name="Cheng F."/>
            <person name="Huang S."/>
            <person name="Li X."/>
            <person name="Hua W."/>
            <person name="Wang J."/>
            <person name="Wang X."/>
            <person name="Freeling M."/>
            <person name="Pires J.C."/>
            <person name="Paterson A.H."/>
            <person name="Chalhoub B."/>
            <person name="Wang B."/>
            <person name="Hayward A."/>
            <person name="Sharpe A.G."/>
            <person name="Park B.S."/>
            <person name="Weisshaar B."/>
            <person name="Liu B."/>
            <person name="Li B."/>
            <person name="Liu B."/>
            <person name="Tong C."/>
            <person name="Song C."/>
            <person name="Duran C."/>
            <person name="Peng C."/>
            <person name="Geng C."/>
            <person name="Koh C."/>
            <person name="Lin C."/>
            <person name="Edwards D."/>
            <person name="Mu D."/>
            <person name="Shen D."/>
            <person name="Soumpourou E."/>
            <person name="Li F."/>
            <person name="Fraser F."/>
            <person name="Conant G."/>
            <person name="Lassalle G."/>
            <person name="King G.J."/>
            <person name="Bonnema G."/>
            <person name="Tang H."/>
            <person name="Wang H."/>
            <person name="Belcram H."/>
            <person name="Zhou H."/>
            <person name="Hirakawa H."/>
            <person name="Abe H."/>
            <person name="Guo H."/>
            <person name="Wang H."/>
            <person name="Jin H."/>
            <person name="Parkin I.A."/>
            <person name="Batley J."/>
            <person name="Kim J.S."/>
            <person name="Just J."/>
            <person name="Li J."/>
            <person name="Xu J."/>
            <person name="Deng J."/>
            <person name="Kim J.A."/>
            <person name="Li J."/>
            <person name="Yu J."/>
            <person name="Meng J."/>
            <person name="Wang J."/>
            <person name="Min J."/>
            <person name="Poulain J."/>
            <person name="Wang J."/>
            <person name="Hatakeyama K."/>
            <person name="Wu K."/>
            <person name="Wang L."/>
            <person name="Fang L."/>
            <person name="Trick M."/>
            <person name="Links M.G."/>
            <person name="Zhao M."/>
            <person name="Jin M."/>
            <person name="Ramchiary N."/>
            <person name="Drou N."/>
            <person name="Berkman P.J."/>
            <person name="Cai Q."/>
            <person name="Huang Q."/>
            <person name="Li R."/>
            <person name="Tabata S."/>
            <person name="Cheng S."/>
            <person name="Zhang S."/>
            <person name="Zhang S."/>
            <person name="Huang S."/>
            <person name="Sato S."/>
            <person name="Sun S."/>
            <person name="Kwon S.J."/>
            <person name="Choi S.R."/>
            <person name="Lee T.H."/>
            <person name="Fan W."/>
            <person name="Zhao X."/>
            <person name="Tan X."/>
            <person name="Xu X."/>
            <person name="Wang Y."/>
            <person name="Qiu Y."/>
            <person name="Yin Y."/>
            <person name="Li Y."/>
            <person name="Du Y."/>
            <person name="Liao Y."/>
            <person name="Lim Y."/>
            <person name="Narusaka Y."/>
            <person name="Wang Y."/>
            <person name="Wang Z."/>
            <person name="Li Z."/>
            <person name="Wang Z."/>
            <person name="Xiong Z."/>
            <person name="Zhang Z."/>
        </authorList>
    </citation>
    <scope>NUCLEOTIDE SEQUENCE [LARGE SCALE GENOMIC DNA]</scope>
    <source>
        <strain evidence="5 6">cv. Chiifu-401-42</strain>
    </source>
</reference>
<dbReference type="InterPro" id="IPR050295">
    <property type="entry name" value="Plant_2OG-oxidoreductases"/>
</dbReference>
<sequence length="284" mass="32213">MAIPVIDFSKINGEEREKTLSEIAKACEEWGFFQLVNHGIPLELLNKVKKLASDCYKTEREEAFKTSTPVKLLNELLEKNSGEKLENVDWEDVFTLLDHNQNEWPSNTSGLKETMVEYREEVRKLASKMMEVMDENMGLPKGYIKKAFNEGMEDGEETAFFGTKVSHYPPCPRPELVNGLRAHTDAGGVPMPNAIVINTGDQIEVLSNGRYKSAWHRVLAREEGNRRSIASFYNPSYKAAIGPAAAEEGSEKKYPKFVFGDYMDVYANQKFMPKEPRFLAVKTL</sequence>
<evidence type="ECO:0000313" key="5">
    <source>
        <dbReference type="EnsemblPlants" id="Bra008302.1-P"/>
    </source>
</evidence>
<dbReference type="InterPro" id="IPR027443">
    <property type="entry name" value="IPNS-like_sf"/>
</dbReference>
<dbReference type="PANTHER" id="PTHR47991">
    <property type="entry name" value="OXOGLUTARATE/IRON-DEPENDENT DIOXYGENASE"/>
    <property type="match status" value="1"/>
</dbReference>
<feature type="domain" description="Non-haem dioxygenase N-terminal" evidence="4">
    <location>
        <begin position="3"/>
        <end position="105"/>
    </location>
</feature>
<dbReference type="EnsemblPlants" id="Bra008302.1">
    <property type="protein sequence ID" value="Bra008302.1-P"/>
    <property type="gene ID" value="Bra008302"/>
</dbReference>
<evidence type="ECO:0000256" key="2">
    <source>
        <dbReference type="ARBA" id="ARBA00023004"/>
    </source>
</evidence>
<reference evidence="5 6" key="2">
    <citation type="journal article" date="2018" name="Hortic Res">
        <title>Improved Brassica rapa reference genome by single-molecule sequencing and chromosome conformation capture technologies.</title>
        <authorList>
            <person name="Zhang L."/>
            <person name="Cai X."/>
            <person name="Wu J."/>
            <person name="Liu M."/>
            <person name="Grob S."/>
            <person name="Cheng F."/>
            <person name="Liang J."/>
            <person name="Cai C."/>
            <person name="Liu Z."/>
            <person name="Liu B."/>
            <person name="Wang F."/>
            <person name="Li S."/>
            <person name="Liu F."/>
            <person name="Li X."/>
            <person name="Cheng L."/>
            <person name="Yang W."/>
            <person name="Li M.H."/>
            <person name="Grossniklaus U."/>
            <person name="Zheng H."/>
            <person name="Wang X."/>
        </authorList>
    </citation>
    <scope>NUCLEOTIDE SEQUENCE [LARGE SCALE GENOMIC DNA]</scope>
    <source>
        <strain evidence="5 6">cv. Chiifu-401-42</strain>
    </source>
</reference>
<feature type="domain" description="Isopenicillin N synthase-like Fe(2+) 2OG dioxygenase" evidence="3">
    <location>
        <begin position="190"/>
        <end position="235"/>
    </location>
</feature>
<keyword evidence="2" id="KW-0408">Iron</keyword>
<evidence type="ECO:0000256" key="1">
    <source>
        <dbReference type="ARBA" id="ARBA00022723"/>
    </source>
</evidence>
<dbReference type="InParanoid" id="M4CVQ5"/>